<dbReference type="PROSITE" id="PS00356">
    <property type="entry name" value="HTH_LACI_1"/>
    <property type="match status" value="1"/>
</dbReference>
<evidence type="ECO:0000313" key="6">
    <source>
        <dbReference type="Proteomes" id="UP001419910"/>
    </source>
</evidence>
<dbReference type="Pfam" id="PF13377">
    <property type="entry name" value="Peripla_BP_3"/>
    <property type="match status" value="1"/>
</dbReference>
<dbReference type="SUPFAM" id="SSF47413">
    <property type="entry name" value="lambda repressor-like DNA-binding domains"/>
    <property type="match status" value="1"/>
</dbReference>
<dbReference type="PROSITE" id="PS50932">
    <property type="entry name" value="HTH_LACI_2"/>
    <property type="match status" value="1"/>
</dbReference>
<dbReference type="CDD" id="cd01392">
    <property type="entry name" value="HTH_LacI"/>
    <property type="match status" value="1"/>
</dbReference>
<dbReference type="PANTHER" id="PTHR30146:SF153">
    <property type="entry name" value="LACTOSE OPERON REPRESSOR"/>
    <property type="match status" value="1"/>
</dbReference>
<dbReference type="Proteomes" id="UP001419910">
    <property type="component" value="Unassembled WGS sequence"/>
</dbReference>
<sequence length="363" mass="39273">MNEPRPVGRRFKAVRLDDVAAGAGVSTATVSRVIAGGTAVRRQTRERVEAAMQTLRYAPRRGEAESAADDDVDIVLLHAGIGSTYLDEFLVGAFAWSRGGKIKFIVKEYHCDWRQDIACAEPFPPRLDGIIVSPSLCDLPSVRDSVCSLGVPVVAVAPGALSGWEMSVRVDGYKAVYEMTRHLAALGHRRIGLVTGRSEYVGSTNRPAGYCDALNDLGIPPSPELIVQGLSTYRSGLDAAEQLLGLPSPPSAVFALDDEMATAIVAVAHRRGLEVPSDLTVCGFDDSSLAARIWPALTTIHQPVVKMVGKAVELLLDAIRLERMGRSNDLEKRHIMADYRLIRRQSDAAPRRRPAAVVRQASS</sequence>
<dbReference type="InterPro" id="IPR000843">
    <property type="entry name" value="HTH_LacI"/>
</dbReference>
<reference evidence="5 6" key="1">
    <citation type="submission" date="2024-05" db="EMBL/GenBank/DDBJ databases">
        <authorList>
            <person name="Liu Q."/>
            <person name="Xin Y.-H."/>
        </authorList>
    </citation>
    <scope>NUCLEOTIDE SEQUENCE [LARGE SCALE GENOMIC DNA]</scope>
    <source>
        <strain evidence="5 6">CGMCC 1.10181</strain>
    </source>
</reference>
<keyword evidence="1" id="KW-0805">Transcription regulation</keyword>
<dbReference type="InterPro" id="IPR028082">
    <property type="entry name" value="Peripla_BP_I"/>
</dbReference>
<keyword evidence="2 5" id="KW-0238">DNA-binding</keyword>
<evidence type="ECO:0000256" key="3">
    <source>
        <dbReference type="ARBA" id="ARBA00023163"/>
    </source>
</evidence>
<dbReference type="SMART" id="SM00354">
    <property type="entry name" value="HTH_LACI"/>
    <property type="match status" value="1"/>
</dbReference>
<dbReference type="Pfam" id="PF00356">
    <property type="entry name" value="LacI"/>
    <property type="match status" value="1"/>
</dbReference>
<dbReference type="PANTHER" id="PTHR30146">
    <property type="entry name" value="LACI-RELATED TRANSCRIPTIONAL REPRESSOR"/>
    <property type="match status" value="1"/>
</dbReference>
<dbReference type="InterPro" id="IPR010982">
    <property type="entry name" value="Lambda_DNA-bd_dom_sf"/>
</dbReference>
<dbReference type="EMBL" id="JBDIME010000003">
    <property type="protein sequence ID" value="MEN2789159.1"/>
    <property type="molecule type" value="Genomic_DNA"/>
</dbReference>
<gene>
    <name evidence="5" type="ORF">ABC974_05940</name>
</gene>
<evidence type="ECO:0000256" key="1">
    <source>
        <dbReference type="ARBA" id="ARBA00023015"/>
    </source>
</evidence>
<name>A0ABU9Y043_9SPHN</name>
<protein>
    <submittedName>
        <fullName evidence="5">LacI family DNA-binding transcriptional regulator</fullName>
    </submittedName>
</protein>
<organism evidence="5 6">
    <name type="scientific">Sphingomonas oligophenolica</name>
    <dbReference type="NCBI Taxonomy" id="301154"/>
    <lineage>
        <taxon>Bacteria</taxon>
        <taxon>Pseudomonadati</taxon>
        <taxon>Pseudomonadota</taxon>
        <taxon>Alphaproteobacteria</taxon>
        <taxon>Sphingomonadales</taxon>
        <taxon>Sphingomonadaceae</taxon>
        <taxon>Sphingomonas</taxon>
    </lineage>
</organism>
<dbReference type="Gene3D" id="1.10.260.40">
    <property type="entry name" value="lambda repressor-like DNA-binding domains"/>
    <property type="match status" value="1"/>
</dbReference>
<dbReference type="Gene3D" id="3.40.50.2300">
    <property type="match status" value="2"/>
</dbReference>
<evidence type="ECO:0000259" key="4">
    <source>
        <dbReference type="PROSITE" id="PS50932"/>
    </source>
</evidence>
<dbReference type="InterPro" id="IPR046335">
    <property type="entry name" value="LacI/GalR-like_sensor"/>
</dbReference>
<dbReference type="SUPFAM" id="SSF53822">
    <property type="entry name" value="Periplasmic binding protein-like I"/>
    <property type="match status" value="1"/>
</dbReference>
<evidence type="ECO:0000313" key="5">
    <source>
        <dbReference type="EMBL" id="MEN2789159.1"/>
    </source>
</evidence>
<comment type="caution">
    <text evidence="5">The sequence shown here is derived from an EMBL/GenBank/DDBJ whole genome shotgun (WGS) entry which is preliminary data.</text>
</comment>
<dbReference type="CDD" id="cd01545">
    <property type="entry name" value="PBP1_SalR"/>
    <property type="match status" value="1"/>
</dbReference>
<feature type="domain" description="HTH lacI-type" evidence="4">
    <location>
        <begin position="14"/>
        <end position="68"/>
    </location>
</feature>
<dbReference type="GO" id="GO:0003677">
    <property type="term" value="F:DNA binding"/>
    <property type="evidence" value="ECO:0007669"/>
    <property type="project" value="UniProtKB-KW"/>
</dbReference>
<accession>A0ABU9Y043</accession>
<keyword evidence="3" id="KW-0804">Transcription</keyword>
<evidence type="ECO:0000256" key="2">
    <source>
        <dbReference type="ARBA" id="ARBA00023125"/>
    </source>
</evidence>
<keyword evidence="6" id="KW-1185">Reference proteome</keyword>
<proteinExistence type="predicted"/>
<dbReference type="RefSeq" id="WP_343891813.1">
    <property type="nucleotide sequence ID" value="NZ_BAAAEH010000047.1"/>
</dbReference>